<evidence type="ECO:0000256" key="1">
    <source>
        <dbReference type="SAM" id="SignalP"/>
    </source>
</evidence>
<dbReference type="EMBL" id="JBBAYM010000053">
    <property type="protein sequence ID" value="MEI5616387.1"/>
    <property type="molecule type" value="Genomic_DNA"/>
</dbReference>
<dbReference type="PROSITE" id="PS51318">
    <property type="entry name" value="TAT"/>
    <property type="match status" value="1"/>
</dbReference>
<dbReference type="Proteomes" id="UP001365781">
    <property type="component" value="Unassembled WGS sequence"/>
</dbReference>
<protein>
    <submittedName>
        <fullName evidence="2">Signal peptide protein</fullName>
    </submittedName>
</protein>
<gene>
    <name evidence="2" type="ORF">WB403_45545</name>
</gene>
<feature type="signal peptide" evidence="1">
    <location>
        <begin position="1"/>
        <end position="26"/>
    </location>
</feature>
<name>A0ABU8GT92_9ACTN</name>
<proteinExistence type="predicted"/>
<comment type="caution">
    <text evidence="2">The sequence shown here is derived from an EMBL/GenBank/DDBJ whole genome shotgun (WGS) entry which is preliminary data.</text>
</comment>
<accession>A0ABU8GT92</accession>
<evidence type="ECO:0000313" key="3">
    <source>
        <dbReference type="Proteomes" id="UP001365781"/>
    </source>
</evidence>
<feature type="chain" id="PRO_5046985093" evidence="1">
    <location>
        <begin position="27"/>
        <end position="176"/>
    </location>
</feature>
<keyword evidence="3" id="KW-1185">Reference proteome</keyword>
<sequence>MSSKNSRRLRVAVLAVAVAAAGLALAGPAAAAAPQTATTVSTAPQASAIPVGFVDLATTPLTADGESHEVTVTYRNDSGADRTVAPQLLVESPDAGPFLAPSDVRVERRSADGCWEAVSLGSQTGTLFTDLTTARRTLPAGATLTEVYRVTVTGPTAGGTDAGADLGTVHPRVALY</sequence>
<dbReference type="RefSeq" id="WP_336538895.1">
    <property type="nucleotide sequence ID" value="NZ_JBBAYL010000038.1"/>
</dbReference>
<dbReference type="InterPro" id="IPR006311">
    <property type="entry name" value="TAT_signal"/>
</dbReference>
<organism evidence="2 3">
    <name type="scientific">Streptomyces brasiliscabiei</name>
    <dbReference type="NCBI Taxonomy" id="2736302"/>
    <lineage>
        <taxon>Bacteria</taxon>
        <taxon>Bacillati</taxon>
        <taxon>Actinomycetota</taxon>
        <taxon>Actinomycetes</taxon>
        <taxon>Kitasatosporales</taxon>
        <taxon>Streptomycetaceae</taxon>
        <taxon>Streptomyces</taxon>
    </lineage>
</organism>
<evidence type="ECO:0000313" key="2">
    <source>
        <dbReference type="EMBL" id="MEI5616387.1"/>
    </source>
</evidence>
<keyword evidence="1" id="KW-0732">Signal</keyword>
<reference evidence="2 3" key="1">
    <citation type="submission" date="2024-03" db="EMBL/GenBank/DDBJ databases">
        <title>First Report of Pectobacterium brasiliscabiei causing potato scab in china.</title>
        <authorList>
            <person name="Handique U."/>
        </authorList>
    </citation>
    <scope>NUCLEOTIDE SEQUENCE [LARGE SCALE GENOMIC DNA]</scope>
    <source>
        <strain evidence="2 3">ZRIMU1503</strain>
    </source>
</reference>